<dbReference type="Gene3D" id="3.10.450.620">
    <property type="entry name" value="JHP933, nucleotidyltransferase-like core domain"/>
    <property type="match status" value="1"/>
</dbReference>
<dbReference type="Pfam" id="PF08843">
    <property type="entry name" value="AbiEii"/>
    <property type="match status" value="1"/>
</dbReference>
<organism evidence="1 2">
    <name type="scientific">Sphingobacterium thalpophilum</name>
    <dbReference type="NCBI Taxonomy" id="259"/>
    <lineage>
        <taxon>Bacteria</taxon>
        <taxon>Pseudomonadati</taxon>
        <taxon>Bacteroidota</taxon>
        <taxon>Sphingobacteriia</taxon>
        <taxon>Sphingobacteriales</taxon>
        <taxon>Sphingobacteriaceae</taxon>
        <taxon>Sphingobacterium</taxon>
    </lineage>
</organism>
<dbReference type="GO" id="GO:0016740">
    <property type="term" value="F:transferase activity"/>
    <property type="evidence" value="ECO:0007669"/>
    <property type="project" value="UniProtKB-KW"/>
</dbReference>
<reference evidence="1 2" key="1">
    <citation type="submission" date="2019-05" db="EMBL/GenBank/DDBJ databases">
        <authorList>
            <consortium name="Pathogen Informatics"/>
        </authorList>
    </citation>
    <scope>NUCLEOTIDE SEQUENCE [LARGE SCALE GENOMIC DNA]</scope>
    <source>
        <strain evidence="1 2">NCTC11429</strain>
    </source>
</reference>
<dbReference type="InterPro" id="IPR014942">
    <property type="entry name" value="AbiEii"/>
</dbReference>
<evidence type="ECO:0000313" key="1">
    <source>
        <dbReference type="EMBL" id="VTR48750.1"/>
    </source>
</evidence>
<dbReference type="RefSeq" id="WP_028071225.1">
    <property type="nucleotide sequence ID" value="NZ_CP141191.1"/>
</dbReference>
<dbReference type="STRING" id="1123265.GCA_000686625_04642"/>
<name>A0A4U9VNA5_9SPHI</name>
<protein>
    <submittedName>
        <fullName evidence="1">Nucleotidyl transferase of uncharacterized function (DUF1814)</fullName>
    </submittedName>
</protein>
<dbReference type="Proteomes" id="UP000308196">
    <property type="component" value="Chromosome"/>
</dbReference>
<dbReference type="AlphaFoldDB" id="A0A4U9VNA5"/>
<sequence length="335" mass="39252">MWINLTDEQKLQVLEQVENEIGLPAFVVEKDWWVCVILKAVFRSKYAGSIIFKGGTSLSKAYHLIDRFSEDIDLIIDRHLLGFDQLESKSQIKKLRKASGAFIIHEFREELITQLDQLGIDRELYEIRYNDHIDDTSDPNTLEIHYRTFVPTDNVYIQQRVLLEMGARSLTEPFETKSVISFLDQHYKDLDFTEPSFDVQVVIPTRTFIEKVLLLHEEFSKPGDKIRTDRLTRHLYDLDKIMKAEYGEMAIADDELFNTIVEHRKTVTPLRGMDYSNHVKGKLSIIPPEAVMEKWEADYKTMQENMIIGESLNWDELLGAIREIEVLFNNKYEKK</sequence>
<keyword evidence="1" id="KW-0808">Transferase</keyword>
<dbReference type="EMBL" id="LR590484">
    <property type="protein sequence ID" value="VTR48750.1"/>
    <property type="molecule type" value="Genomic_DNA"/>
</dbReference>
<evidence type="ECO:0000313" key="2">
    <source>
        <dbReference type="Proteomes" id="UP000308196"/>
    </source>
</evidence>
<accession>A0A4U9VNA5</accession>
<gene>
    <name evidence="1" type="ORF">NCTC11429_03753</name>
</gene>
<dbReference type="GeneID" id="78464399"/>
<dbReference type="KEGG" id="stha:NCTC11429_03753"/>
<proteinExistence type="predicted"/>